<feature type="transmembrane region" description="Helical" evidence="6">
    <location>
        <begin position="265"/>
        <end position="287"/>
    </location>
</feature>
<keyword evidence="5 6" id="KW-0472">Membrane</keyword>
<feature type="transmembrane region" description="Helical" evidence="6">
    <location>
        <begin position="134"/>
        <end position="156"/>
    </location>
</feature>
<feature type="transmembrane region" description="Helical" evidence="6">
    <location>
        <begin position="352"/>
        <end position="376"/>
    </location>
</feature>
<evidence type="ECO:0000313" key="9">
    <source>
        <dbReference type="Proteomes" id="UP000623129"/>
    </source>
</evidence>
<feature type="transmembrane region" description="Helical" evidence="6">
    <location>
        <begin position="97"/>
        <end position="122"/>
    </location>
</feature>
<feature type="domain" description="Cationic amino acid transporter C-terminal" evidence="7">
    <location>
        <begin position="524"/>
        <end position="574"/>
    </location>
</feature>
<evidence type="ECO:0000256" key="1">
    <source>
        <dbReference type="ARBA" id="ARBA00004141"/>
    </source>
</evidence>
<comment type="subcellular location">
    <subcellularLocation>
        <location evidence="1">Membrane</location>
        <topology evidence="1">Multi-pass membrane protein</topology>
    </subcellularLocation>
</comment>
<dbReference type="GO" id="GO:0015171">
    <property type="term" value="F:amino acid transmembrane transporter activity"/>
    <property type="evidence" value="ECO:0007669"/>
    <property type="project" value="TreeGrafter"/>
</dbReference>
<dbReference type="PANTHER" id="PTHR43243">
    <property type="entry name" value="INNER MEMBRANE TRANSPORTER YGJI-RELATED"/>
    <property type="match status" value="1"/>
</dbReference>
<evidence type="ECO:0000259" key="7">
    <source>
        <dbReference type="Pfam" id="PF13906"/>
    </source>
</evidence>
<protein>
    <submittedName>
        <fullName evidence="8">Cationic amino acid transporter 7</fullName>
    </submittedName>
</protein>
<dbReference type="Pfam" id="PF13520">
    <property type="entry name" value="AA_permease_2"/>
    <property type="match status" value="1"/>
</dbReference>
<feature type="transmembrane region" description="Helical" evidence="6">
    <location>
        <begin position="551"/>
        <end position="569"/>
    </location>
</feature>
<accession>A0A833QG33</accession>
<keyword evidence="3 6" id="KW-0812">Transmembrane</keyword>
<name>A0A833QG33_9POAL</name>
<sequence length="600" mass="64601">MEKKMNLSGESNTSTDTNTVSSFSSLRSYSRALTQLPTRLSHRATSVTTTYEEMSRVRARSGRDMARSLRWYDLIGLGLGGMVGAGVFVATGRAAQLYAGPAVIVSYAIAGFCALLSAFCYTEFAVDMPVAGGAFSYLRVTFGEFAAFLTGANLIMEYVFSNAAVARSFTAYLGTAVGVSSPDKWRITISGFPAGFNQIDLVAVAVIVIVSICICYSTKESSVLNMVLTVIHIAFILFIITMGFWRGNVKNLTNPAHPEKSASGFFPYSIAGVFNGAAMVYLSYIGYDAVSTMAEEVKEPARDIPIGISGSVVLVTILYCLMAVSMCLLLPYDAIDIESPFSGAFTGTDDWGWVSNVIGAGASFGILTSLLVAMLGQARYLCVIGRSGVVPTWLAKVHPVTATPVNASACLGVITAALALFTDLEVLLNLVSIGTLFVFYMVANALIYRRYYKPGTTSSGPYSTLYFLLSFSFFALCFTVSWRFLPPGAAIARLLLMSVFGASAIACLCTFNYSVPQARKPEYWGVPLMPWIPAVSIFLNVFLLGSLDGPSYVRFGVFSFIVVLFYAFYSVHASYDIEENGRLVAKVGDVGGDEDGNMKV</sequence>
<gene>
    <name evidence="8" type="ORF">FCM35_KLT14027</name>
</gene>
<evidence type="ECO:0000256" key="3">
    <source>
        <dbReference type="ARBA" id="ARBA00022692"/>
    </source>
</evidence>
<dbReference type="OrthoDB" id="3900342at2759"/>
<dbReference type="PANTHER" id="PTHR43243:SF41">
    <property type="entry name" value="CATIONIC AMINO ACID TRANSPORTER 7, CHLOROPLASTIC"/>
    <property type="match status" value="1"/>
</dbReference>
<proteinExistence type="inferred from homology"/>
<feature type="transmembrane region" description="Helical" evidence="6">
    <location>
        <begin position="523"/>
        <end position="545"/>
    </location>
</feature>
<reference evidence="8" key="1">
    <citation type="submission" date="2020-01" db="EMBL/GenBank/DDBJ databases">
        <title>Genome sequence of Kobresia littledalei, the first chromosome-level genome in the family Cyperaceae.</title>
        <authorList>
            <person name="Qu G."/>
        </authorList>
    </citation>
    <scope>NUCLEOTIDE SEQUENCE</scope>
    <source>
        <strain evidence="8">C.B.Clarke</strain>
        <tissue evidence="8">Leaf</tissue>
    </source>
</reference>
<keyword evidence="9" id="KW-1185">Reference proteome</keyword>
<evidence type="ECO:0000256" key="5">
    <source>
        <dbReference type="ARBA" id="ARBA00023136"/>
    </source>
</evidence>
<feature type="transmembrane region" description="Helical" evidence="6">
    <location>
        <begin position="460"/>
        <end position="484"/>
    </location>
</feature>
<dbReference type="AlphaFoldDB" id="A0A833QG33"/>
<feature type="transmembrane region" description="Helical" evidence="6">
    <location>
        <begin position="490"/>
        <end position="511"/>
    </location>
</feature>
<dbReference type="EMBL" id="SWLB01000026">
    <property type="protein sequence ID" value="KAF3321811.1"/>
    <property type="molecule type" value="Genomic_DNA"/>
</dbReference>
<dbReference type="Gene3D" id="1.20.1740.10">
    <property type="entry name" value="Amino acid/polyamine transporter I"/>
    <property type="match status" value="1"/>
</dbReference>
<dbReference type="Pfam" id="PF13906">
    <property type="entry name" value="AA_permease_C"/>
    <property type="match status" value="1"/>
</dbReference>
<keyword evidence="4 6" id="KW-1133">Transmembrane helix</keyword>
<dbReference type="GO" id="GO:0005886">
    <property type="term" value="C:plasma membrane"/>
    <property type="evidence" value="ECO:0007669"/>
    <property type="project" value="TreeGrafter"/>
</dbReference>
<dbReference type="InterPro" id="IPR002293">
    <property type="entry name" value="AA/rel_permease1"/>
</dbReference>
<feature type="transmembrane region" description="Helical" evidence="6">
    <location>
        <begin position="195"/>
        <end position="216"/>
    </location>
</feature>
<feature type="transmembrane region" description="Helical" evidence="6">
    <location>
        <begin position="308"/>
        <end position="332"/>
    </location>
</feature>
<comment type="similarity">
    <text evidence="2">Belongs to the amino acid-polyamine-organocation (APC) superfamily. Cationic amino acid transporter (CAT) (TC 2.A.3.3) family.</text>
</comment>
<feature type="transmembrane region" description="Helical" evidence="6">
    <location>
        <begin position="71"/>
        <end position="91"/>
    </location>
</feature>
<evidence type="ECO:0000256" key="6">
    <source>
        <dbReference type="SAM" id="Phobius"/>
    </source>
</evidence>
<evidence type="ECO:0000313" key="8">
    <source>
        <dbReference type="EMBL" id="KAF3321811.1"/>
    </source>
</evidence>
<dbReference type="Proteomes" id="UP000623129">
    <property type="component" value="Unassembled WGS sequence"/>
</dbReference>
<evidence type="ECO:0000256" key="4">
    <source>
        <dbReference type="ARBA" id="ARBA00022989"/>
    </source>
</evidence>
<feature type="transmembrane region" description="Helical" evidence="6">
    <location>
        <begin position="427"/>
        <end position="448"/>
    </location>
</feature>
<comment type="caution">
    <text evidence="8">The sequence shown here is derived from an EMBL/GenBank/DDBJ whole genome shotgun (WGS) entry which is preliminary data.</text>
</comment>
<feature type="transmembrane region" description="Helical" evidence="6">
    <location>
        <begin position="223"/>
        <end position="245"/>
    </location>
</feature>
<evidence type="ECO:0000256" key="2">
    <source>
        <dbReference type="ARBA" id="ARBA00008572"/>
    </source>
</evidence>
<organism evidence="8 9">
    <name type="scientific">Carex littledalei</name>
    <dbReference type="NCBI Taxonomy" id="544730"/>
    <lineage>
        <taxon>Eukaryota</taxon>
        <taxon>Viridiplantae</taxon>
        <taxon>Streptophyta</taxon>
        <taxon>Embryophyta</taxon>
        <taxon>Tracheophyta</taxon>
        <taxon>Spermatophyta</taxon>
        <taxon>Magnoliopsida</taxon>
        <taxon>Liliopsida</taxon>
        <taxon>Poales</taxon>
        <taxon>Cyperaceae</taxon>
        <taxon>Cyperoideae</taxon>
        <taxon>Cariceae</taxon>
        <taxon>Carex</taxon>
        <taxon>Carex subgen. Euthyceras</taxon>
    </lineage>
</organism>
<dbReference type="InterPro" id="IPR029485">
    <property type="entry name" value="CAT_C"/>
</dbReference>